<feature type="compositionally biased region" description="Basic and acidic residues" evidence="6">
    <location>
        <begin position="139"/>
        <end position="149"/>
    </location>
</feature>
<keyword evidence="5" id="KW-0653">Protein transport</keyword>
<evidence type="ECO:0000256" key="6">
    <source>
        <dbReference type="SAM" id="MobiDB-lite"/>
    </source>
</evidence>
<dbReference type="AlphaFoldDB" id="A0A061SKS1"/>
<dbReference type="InterPro" id="IPR011989">
    <property type="entry name" value="ARM-like"/>
</dbReference>
<feature type="compositionally biased region" description="Pro residues" evidence="6">
    <location>
        <begin position="663"/>
        <end position="672"/>
    </location>
</feature>
<dbReference type="GO" id="GO:0005737">
    <property type="term" value="C:cytoplasm"/>
    <property type="evidence" value="ECO:0007669"/>
    <property type="project" value="UniProtKB-SubCell"/>
</dbReference>
<keyword evidence="2" id="KW-0813">Transport</keyword>
<dbReference type="SUPFAM" id="SSF48371">
    <property type="entry name" value="ARM repeat"/>
    <property type="match status" value="1"/>
</dbReference>
<feature type="region of interest" description="Disordered" evidence="6">
    <location>
        <begin position="138"/>
        <end position="159"/>
    </location>
</feature>
<reference evidence="7" key="1">
    <citation type="submission" date="2014-05" db="EMBL/GenBank/DDBJ databases">
        <title>The transcriptome of the halophilic microalga Tetraselmis sp. GSL018 isolated from the Great Salt Lake, Utah.</title>
        <authorList>
            <person name="Jinkerson R.E."/>
            <person name="D'Adamo S."/>
            <person name="Posewitz M.C."/>
        </authorList>
    </citation>
    <scope>NUCLEOTIDE SEQUENCE</scope>
    <source>
        <strain evidence="7">GSL018</strain>
    </source>
</reference>
<evidence type="ECO:0000256" key="5">
    <source>
        <dbReference type="ARBA" id="ARBA00022927"/>
    </source>
</evidence>
<evidence type="ECO:0000256" key="2">
    <source>
        <dbReference type="ARBA" id="ARBA00022448"/>
    </source>
</evidence>
<name>A0A061SKS1_9CHLO</name>
<evidence type="ECO:0000313" key="7">
    <source>
        <dbReference type="EMBL" id="JAC83495.1"/>
    </source>
</evidence>
<dbReference type="Gene3D" id="1.25.10.10">
    <property type="entry name" value="Leucine-rich Repeat Variant"/>
    <property type="match status" value="2"/>
</dbReference>
<evidence type="ECO:0000256" key="3">
    <source>
        <dbReference type="ARBA" id="ARBA00022490"/>
    </source>
</evidence>
<protein>
    <submittedName>
        <fullName evidence="7">Arm repeat-containing protein</fullName>
    </submittedName>
</protein>
<proteinExistence type="predicted"/>
<accession>A0A061SKS1</accession>
<dbReference type="GO" id="GO:0006606">
    <property type="term" value="P:protein import into nucleus"/>
    <property type="evidence" value="ECO:0007669"/>
    <property type="project" value="InterPro"/>
</dbReference>
<dbReference type="InterPro" id="IPR016024">
    <property type="entry name" value="ARM-type_fold"/>
</dbReference>
<keyword evidence="3" id="KW-0963">Cytoplasm</keyword>
<keyword evidence="4" id="KW-0677">Repeat</keyword>
<feature type="region of interest" description="Disordered" evidence="6">
    <location>
        <begin position="657"/>
        <end position="695"/>
    </location>
</feature>
<dbReference type="EMBL" id="GBEZ01001478">
    <property type="protein sequence ID" value="JAC83495.1"/>
    <property type="molecule type" value="Transcribed_RNA"/>
</dbReference>
<evidence type="ECO:0000256" key="4">
    <source>
        <dbReference type="ARBA" id="ARBA00022737"/>
    </source>
</evidence>
<sequence length="695" mass="76583">MDDLQVISFASDLAKGLGDQTHLGREKAVEKLRASLQSYGQDQALELTNALKPHLFELLSSEAWEKRLGGFKGSQVILEAGSDQDLQELLLKHALRCLEDSEVRVRQAVGDLLGMLAKLEGTSLYEKVSKPILESIESSFDRDDGGRTTDDEDSAAGDSAGFMDQMMQQVYKVDTPGKGQMRHMSEGWKCLETSYRALQKVMEGCGEDFGPFLTPALRDLIYRSLLHPNRFVREIGYFVIRSMVSSMPTDLLVSVSDELSKQLSDGLSDNWSQVRYAASVATRAFVEALPGEAREACFSVLLPPMCLNRYYVAEGVRLYSQETWRLVMGDGGREWTAKFANEVVSYYIAQSKANNHAVREAACACIAELMVKVDSDAVRPHVSRLLGALLLAFKDASWPVRDAACVATGRCVGAFKEETLPMLDDLYELWFAHLWDNIPSVREDSAVALGNVVRSYGQEAVDKIVEKMKVMLPHAKEQPSESHRYAGLDNTTTFGVAAKRARDNDEALHTNQTMFSCGSLAPKLQRGSGCMDHGFSREKEPWEASDGALYMLRELAQVAPKEVPRFLPDVAEIAGLKHFAHAVNLHETIWKCLPKIATGMGKKAFKPYVEMLLDPMFHSLSCGHQLAEVAAGECIGAIRDLLGPNIFAGRLSDQQQLEMSNPNIPPPKPPSGPSAMGRHPMGNLHALGTPSLGVK</sequence>
<dbReference type="InterPro" id="IPR040122">
    <property type="entry name" value="Importin_beta"/>
</dbReference>
<comment type="subcellular location">
    <subcellularLocation>
        <location evidence="1">Cytoplasm</location>
    </subcellularLocation>
</comment>
<dbReference type="PANTHER" id="PTHR10527">
    <property type="entry name" value="IMPORTIN BETA"/>
    <property type="match status" value="1"/>
</dbReference>
<dbReference type="Pfam" id="PF13513">
    <property type="entry name" value="HEAT_EZ"/>
    <property type="match status" value="1"/>
</dbReference>
<gene>
    <name evidence="7" type="ORF">TSPGSL018_3201</name>
</gene>
<organism evidence="7">
    <name type="scientific">Tetraselmis sp. GSL018</name>
    <dbReference type="NCBI Taxonomy" id="582737"/>
    <lineage>
        <taxon>Eukaryota</taxon>
        <taxon>Viridiplantae</taxon>
        <taxon>Chlorophyta</taxon>
        <taxon>core chlorophytes</taxon>
        <taxon>Chlorodendrophyceae</taxon>
        <taxon>Chlorodendrales</taxon>
        <taxon>Chlorodendraceae</taxon>
        <taxon>Tetraselmis</taxon>
    </lineage>
</organism>
<evidence type="ECO:0000256" key="1">
    <source>
        <dbReference type="ARBA" id="ARBA00004496"/>
    </source>
</evidence>